<name>A0ABX5Q0U3_9FLAO</name>
<protein>
    <submittedName>
        <fullName evidence="1">Lipopolysaccharide assembly protein</fullName>
    </submittedName>
</protein>
<gene>
    <name evidence="1" type="ORF">LX97_00675</name>
</gene>
<comment type="caution">
    <text evidence="1">The sequence shown here is derived from an EMBL/GenBank/DDBJ whole genome shotgun (WGS) entry which is preliminary data.</text>
</comment>
<reference evidence="1 2" key="1">
    <citation type="submission" date="2018-06" db="EMBL/GenBank/DDBJ databases">
        <title>Genomic Encyclopedia of Archaeal and Bacterial Type Strains, Phase II (KMG-II): from individual species to whole genera.</title>
        <authorList>
            <person name="Goeker M."/>
        </authorList>
    </citation>
    <scope>NUCLEOTIDE SEQUENCE [LARGE SCALE GENOMIC DNA]</scope>
    <source>
        <strain evidence="1 2">DSM 17205</strain>
    </source>
</reference>
<dbReference type="EMBL" id="QKZR01000001">
    <property type="protein sequence ID" value="PZX43673.1"/>
    <property type="molecule type" value="Genomic_DNA"/>
</dbReference>
<keyword evidence="2" id="KW-1185">Reference proteome</keyword>
<organism evidence="1 2">
    <name type="scientific">Nonlabens dokdonensis</name>
    <dbReference type="NCBI Taxonomy" id="328515"/>
    <lineage>
        <taxon>Bacteria</taxon>
        <taxon>Pseudomonadati</taxon>
        <taxon>Bacteroidota</taxon>
        <taxon>Flavobacteriia</taxon>
        <taxon>Flavobacteriales</taxon>
        <taxon>Flavobacteriaceae</taxon>
        <taxon>Nonlabens</taxon>
    </lineage>
</organism>
<proteinExistence type="predicted"/>
<dbReference type="InterPro" id="IPR007485">
    <property type="entry name" value="LPS_assembly_LptE"/>
</dbReference>
<dbReference type="RefSeq" id="WP_015361494.1">
    <property type="nucleotide sequence ID" value="NZ_QKZR01000001.1"/>
</dbReference>
<accession>A0ABX5Q0U3</accession>
<dbReference type="Proteomes" id="UP000248584">
    <property type="component" value="Unassembled WGS sequence"/>
</dbReference>
<evidence type="ECO:0000313" key="2">
    <source>
        <dbReference type="Proteomes" id="UP000248584"/>
    </source>
</evidence>
<sequence>MIFKEIRFFILVIIALSLNSCGFYSLSGVTIPDNIKTFQVDYFGYQAVLVEPGLERDFTLALQDLINDQSRLSLTPRNGDYIYQGEITRFYIAPMTATADSRAAQNRVTLEVNLRFTNTKNDEESFEKKYSFFFDYDANAQLQGSTLEAAKEVLFEQITQDIFNDTLAKW</sequence>
<dbReference type="Pfam" id="PF04390">
    <property type="entry name" value="LptE"/>
    <property type="match status" value="1"/>
</dbReference>
<evidence type="ECO:0000313" key="1">
    <source>
        <dbReference type="EMBL" id="PZX43673.1"/>
    </source>
</evidence>